<dbReference type="AlphaFoldDB" id="A0A6M8UFI5"/>
<name>A0A6M8UFI5_9GAMM</name>
<dbReference type="KEGG" id="pmak:PMPD1_3664"/>
<protein>
    <submittedName>
        <fullName evidence="2">DUF2884 family protein</fullName>
    </submittedName>
</protein>
<dbReference type="EMBL" id="CP054212">
    <property type="protein sequence ID" value="QKJ88579.1"/>
    <property type="molecule type" value="Genomic_DNA"/>
</dbReference>
<feature type="signal peptide" evidence="1">
    <location>
        <begin position="1"/>
        <end position="19"/>
    </location>
</feature>
<dbReference type="NCBIfam" id="NF007913">
    <property type="entry name" value="PRK10626.1"/>
    <property type="match status" value="1"/>
</dbReference>
<organism evidence="2 3">
    <name type="scientific">Paramixta manurensis</name>
    <dbReference type="NCBI Taxonomy" id="2740817"/>
    <lineage>
        <taxon>Bacteria</taxon>
        <taxon>Pseudomonadati</taxon>
        <taxon>Pseudomonadota</taxon>
        <taxon>Gammaproteobacteria</taxon>
        <taxon>Enterobacterales</taxon>
        <taxon>Erwiniaceae</taxon>
        <taxon>Paramixta</taxon>
    </lineage>
</organism>
<gene>
    <name evidence="2" type="ORF">PMPD1_3664</name>
</gene>
<dbReference type="InterPro" id="IPR021307">
    <property type="entry name" value="DUF2884"/>
</dbReference>
<keyword evidence="3" id="KW-1185">Reference proteome</keyword>
<evidence type="ECO:0000313" key="3">
    <source>
        <dbReference type="Proteomes" id="UP000505325"/>
    </source>
</evidence>
<dbReference type="Pfam" id="PF11101">
    <property type="entry name" value="DUF2884"/>
    <property type="match status" value="1"/>
</dbReference>
<reference evidence="2 3" key="1">
    <citation type="submission" date="2020-06" db="EMBL/GenBank/DDBJ databases">
        <title>Genome sequence of Paramixta manurensis strain PD-1.</title>
        <authorList>
            <person name="Lee C.W."/>
            <person name="Kim J."/>
        </authorList>
    </citation>
    <scope>NUCLEOTIDE SEQUENCE [LARGE SCALE GENOMIC DNA]</scope>
    <source>
        <strain evidence="2 3">PD-1</strain>
    </source>
</reference>
<evidence type="ECO:0000256" key="1">
    <source>
        <dbReference type="SAM" id="SignalP"/>
    </source>
</evidence>
<evidence type="ECO:0000313" key="2">
    <source>
        <dbReference type="EMBL" id="QKJ88579.1"/>
    </source>
</evidence>
<dbReference type="Proteomes" id="UP000505325">
    <property type="component" value="Chromosome"/>
</dbReference>
<sequence length="237" mass="26048">MIGKTLAGTLLLVAVQAQAAYECSVKPQDDVVIAPQSVQVVGASGNLVISPQGDVEYNGKKIDVDNATRQKAIDYQTALRRDLPWVDQGASQRLEKGRAALDNVIVQKLGSDSNVRNRLTKLDEQLKQQMNRIIEHRSDGLTFHHQAIDQVRQDGERLVQNALGGVVQDSLNEMGTKQAGKSDNPLQAIMGNLGGLQQSIQTEWNKQEQDFQNFGHEVCNRVTSLEAQRKALQAGLK</sequence>
<keyword evidence="1" id="KW-0732">Signal</keyword>
<accession>A0A6M8UFI5</accession>
<dbReference type="RefSeq" id="WP_173635433.1">
    <property type="nucleotide sequence ID" value="NZ_CP054212.1"/>
</dbReference>
<proteinExistence type="predicted"/>
<feature type="chain" id="PRO_5026870249" evidence="1">
    <location>
        <begin position="20"/>
        <end position="237"/>
    </location>
</feature>